<dbReference type="RefSeq" id="WP_034541245.1">
    <property type="nucleotide sequence ID" value="NZ_JBJNQK010000002.1"/>
</dbReference>
<dbReference type="Proteomes" id="UP000030001">
    <property type="component" value="Unassembled WGS sequence"/>
</dbReference>
<dbReference type="AlphaFoldDB" id="A0A099YC07"/>
<name>A0A099YC07_LIMMU</name>
<evidence type="ECO:0000313" key="2">
    <source>
        <dbReference type="Proteomes" id="UP000030001"/>
    </source>
</evidence>
<proteinExistence type="predicted"/>
<sequence>MASNSDTLYYVLSKINHHPELIKTRMPLYSNAISITIPDNLKIADSDFYFPESKLMVNRLAPEFVAKNGELLDYFYQQTRGDIPGYHDVWVTTSHIPRESVYLIELSYE</sequence>
<comment type="caution">
    <text evidence="1">The sequence shown here is derived from an EMBL/GenBank/DDBJ whole genome shotgun (WGS) entry which is preliminary data.</text>
</comment>
<evidence type="ECO:0000313" key="1">
    <source>
        <dbReference type="EMBL" id="KGL66100.1"/>
    </source>
</evidence>
<protein>
    <submittedName>
        <fullName evidence="1">Uncharacterized protein</fullName>
    </submittedName>
</protein>
<organism evidence="1 2">
    <name type="scientific">Limosilactobacillus mucosae</name>
    <name type="common">Lactobacillus mucosae</name>
    <dbReference type="NCBI Taxonomy" id="97478"/>
    <lineage>
        <taxon>Bacteria</taxon>
        <taxon>Bacillati</taxon>
        <taxon>Bacillota</taxon>
        <taxon>Bacilli</taxon>
        <taxon>Lactobacillales</taxon>
        <taxon>Lactobacillaceae</taxon>
        <taxon>Limosilactobacillus</taxon>
    </lineage>
</organism>
<reference evidence="1 2" key="1">
    <citation type="submission" date="2014-09" db="EMBL/GenBank/DDBJ databases">
        <title>Lactobacillus mucosae CRL573 Genome Sequencing.</title>
        <authorList>
            <person name="Bleckwedel J."/>
            <person name="Teran L.C."/>
            <person name="Bonacina J."/>
            <person name="Saavedra L."/>
            <person name="Mozzi F.B."/>
            <person name="Raya R.R."/>
        </authorList>
    </citation>
    <scope>NUCLEOTIDE SEQUENCE [LARGE SCALE GENOMIC DNA]</scope>
    <source>
        <strain evidence="1 2">CRL573</strain>
    </source>
</reference>
<gene>
    <name evidence="1" type="ORF">LX03_10755</name>
</gene>
<accession>A0A099YC07</accession>
<dbReference type="EMBL" id="JROC01000038">
    <property type="protein sequence ID" value="KGL66100.1"/>
    <property type="molecule type" value="Genomic_DNA"/>
</dbReference>